<accession>A0A0U2TYW7</accession>
<dbReference type="EMBL" id="CP013729">
    <property type="protein sequence ID" value="ALV05361.1"/>
    <property type="molecule type" value="Genomic_DNA"/>
</dbReference>
<dbReference type="OrthoDB" id="3078443at2"/>
<organism evidence="1 2">
    <name type="scientific">Roseateles depolymerans</name>
    <dbReference type="NCBI Taxonomy" id="76731"/>
    <lineage>
        <taxon>Bacteria</taxon>
        <taxon>Pseudomonadati</taxon>
        <taxon>Pseudomonadota</taxon>
        <taxon>Betaproteobacteria</taxon>
        <taxon>Burkholderiales</taxon>
        <taxon>Sphaerotilaceae</taxon>
        <taxon>Roseateles</taxon>
    </lineage>
</organism>
<dbReference type="Proteomes" id="UP000060699">
    <property type="component" value="Chromosome"/>
</dbReference>
<dbReference type="InterPro" id="IPR045506">
    <property type="entry name" value="DUF6484"/>
</dbReference>
<dbReference type="AlphaFoldDB" id="A0A0U2TYW7"/>
<dbReference type="STRING" id="76731.RD2015_865"/>
<evidence type="ECO:0000313" key="1">
    <source>
        <dbReference type="EMBL" id="ALV05361.1"/>
    </source>
</evidence>
<gene>
    <name evidence="1" type="ORF">RD2015_865</name>
</gene>
<protein>
    <submittedName>
        <fullName evidence="1">Uncharacterized protein</fullName>
    </submittedName>
</protein>
<dbReference type="Pfam" id="PF20093">
    <property type="entry name" value="DUF6484"/>
    <property type="match status" value="1"/>
</dbReference>
<dbReference type="SUPFAM" id="SSF69255">
    <property type="entry name" value="gp5 N-terminal domain-like"/>
    <property type="match status" value="1"/>
</dbReference>
<dbReference type="KEGG" id="rdp:RD2015_865"/>
<dbReference type="RefSeq" id="WP_058933846.1">
    <property type="nucleotide sequence ID" value="NZ_CP013729.1"/>
</dbReference>
<evidence type="ECO:0000313" key="2">
    <source>
        <dbReference type="Proteomes" id="UP000060699"/>
    </source>
</evidence>
<proteinExistence type="predicted"/>
<name>A0A0U2TYW7_9BURK</name>
<reference evidence="1 2" key="1">
    <citation type="submission" date="2015-12" db="EMBL/GenBank/DDBJ databases">
        <title>Complete genome of Roseateles depolymerans KCTC 42856.</title>
        <authorList>
            <person name="Kim K.M."/>
        </authorList>
    </citation>
    <scope>NUCLEOTIDE SEQUENCE [LARGE SCALE GENOMIC DNA]</scope>
    <source>
        <strain evidence="1 2">KCTC 42856</strain>
    </source>
</reference>
<keyword evidence="2" id="KW-1185">Reference proteome</keyword>
<sequence>MKHRVSEYDPASVLLPEEDPGLLQQMLERPVTPSPARVDGIAIGELAGQTADGDTLVRVLLLGAEPLVARVATVVDVKRVGQAVAVAFEGGDPKKPIILGVMQSSGIPPQPVTQPWRAMEASVDGQRRVVIQADQEIELRCGEAAILMTADGRIHLRGQNITSEADMSQRILGASVSVN</sequence>